<reference evidence="2 3" key="2">
    <citation type="journal article" date="2011" name="J. Bacteriol.">
        <title>Complete Genome Sequence of the Haloalkaliphilic, Hydrogen Producing Halanaerobium hydrogenoformans.</title>
        <authorList>
            <person name="Brown S.D."/>
            <person name="Begemann M.B."/>
            <person name="Mormile M.R."/>
            <person name="Wall J.D."/>
            <person name="Han C.S."/>
            <person name="Goodwin L.A."/>
            <person name="Pitluck S."/>
            <person name="Land M.L."/>
            <person name="Hauser L.J."/>
            <person name="Elias D.A."/>
        </authorList>
    </citation>
    <scope>NUCLEOTIDE SEQUENCE [LARGE SCALE GENOMIC DNA]</scope>
    <source>
        <strain evidence="3">sapolanicus</strain>
    </source>
</reference>
<organism evidence="2 3">
    <name type="scientific">Halanaerobium hydrogeniformans</name>
    <name type="common">Halanaerobium sp. (strain sapolanicus)</name>
    <dbReference type="NCBI Taxonomy" id="656519"/>
    <lineage>
        <taxon>Bacteria</taxon>
        <taxon>Bacillati</taxon>
        <taxon>Bacillota</taxon>
        <taxon>Clostridia</taxon>
        <taxon>Halanaerobiales</taxon>
        <taxon>Halanaerobiaceae</taxon>
        <taxon>Halanaerobium</taxon>
    </lineage>
</organism>
<keyword evidence="1" id="KW-0732">Signal</keyword>
<proteinExistence type="predicted"/>
<dbReference type="RefSeq" id="WP_013405540.1">
    <property type="nucleotide sequence ID" value="NC_014654.1"/>
</dbReference>
<keyword evidence="3" id="KW-1185">Reference proteome</keyword>
<dbReference type="HOGENOM" id="CLU_1097396_0_0_9"/>
<evidence type="ECO:0000313" key="3">
    <source>
        <dbReference type="Proteomes" id="UP000007434"/>
    </source>
</evidence>
<accession>E4RMB9</accession>
<protein>
    <submittedName>
        <fullName evidence="2">Uncharacterized protein</fullName>
    </submittedName>
</protein>
<dbReference type="eggNOG" id="ENOG50347T2">
    <property type="taxonomic scope" value="Bacteria"/>
</dbReference>
<dbReference type="KEGG" id="has:Halsa_1006"/>
<dbReference type="AlphaFoldDB" id="E4RMB9"/>
<dbReference type="OrthoDB" id="2111217at2"/>
<dbReference type="Proteomes" id="UP000007434">
    <property type="component" value="Chromosome"/>
</dbReference>
<evidence type="ECO:0000256" key="1">
    <source>
        <dbReference type="SAM" id="SignalP"/>
    </source>
</evidence>
<evidence type="ECO:0000313" key="2">
    <source>
        <dbReference type="EMBL" id="ADQ14450.1"/>
    </source>
</evidence>
<name>E4RMB9_HALHG</name>
<dbReference type="EMBL" id="CP002304">
    <property type="protein sequence ID" value="ADQ14450.1"/>
    <property type="molecule type" value="Genomic_DNA"/>
</dbReference>
<feature type="signal peptide" evidence="1">
    <location>
        <begin position="1"/>
        <end position="22"/>
    </location>
</feature>
<gene>
    <name evidence="2" type="ordered locus">Halsa_1006</name>
</gene>
<feature type="chain" id="PRO_5003188266" evidence="1">
    <location>
        <begin position="23"/>
        <end position="253"/>
    </location>
</feature>
<reference evidence="2 3" key="1">
    <citation type="submission" date="2010-11" db="EMBL/GenBank/DDBJ databases">
        <title>Complete sequence of Halanaerobium sp. sapolanicus.</title>
        <authorList>
            <consortium name="US DOE Joint Genome Institute"/>
            <person name="Lucas S."/>
            <person name="Copeland A."/>
            <person name="Lapidus A."/>
            <person name="Cheng J.-F."/>
            <person name="Bruce D."/>
            <person name="Goodwin L."/>
            <person name="Pitluck S."/>
            <person name="Davenport K."/>
            <person name="Detter J.C."/>
            <person name="Han C."/>
            <person name="Tapia R."/>
            <person name="Land M."/>
            <person name="Hauser L."/>
            <person name="Jeffries C."/>
            <person name="Kyrpides N."/>
            <person name="Ivanova N."/>
            <person name="Mikhailova N."/>
            <person name="Begemann M.B."/>
            <person name="Mormile M.R."/>
            <person name="Wall J.D."/>
            <person name="Elias D.A."/>
            <person name="Woyke T."/>
        </authorList>
    </citation>
    <scope>NUCLEOTIDE SEQUENCE [LARGE SCALE GENOMIC DNA]</scope>
    <source>
        <strain evidence="3">sapolanicus</strain>
    </source>
</reference>
<sequence>MPKKVLSLTLIIIFLLSVTAAAVSLDDFDKELLIRVYNDLDSDDLEYMARLGLNSKDISLILYYYSNSGQKLDEHELRNIARKRGSLEKYHHNFWLPNVIFEDSLIRLRHPRRQRLLPPLDSKNYDRKREYRGGIETVRVRGHNYDYSYYNEARGIEEEIEIKNQKYDYYYRDRNMIEKLSVHYANNRYSYYYEDLNTGRTIEKDGRGRQLSRDTVYNQLKDSYQEETDDKDNGDNGIDISFDIVIDLSDLLN</sequence>